<dbReference type="PROSITE" id="PS51257">
    <property type="entry name" value="PROKAR_LIPOPROTEIN"/>
    <property type="match status" value="1"/>
</dbReference>
<keyword evidence="1" id="KW-1133">Transmembrane helix</keyword>
<keyword evidence="4" id="KW-1185">Reference proteome</keyword>
<protein>
    <submittedName>
        <fullName evidence="2">Lipoprotein</fullName>
    </submittedName>
</protein>
<evidence type="ECO:0000256" key="1">
    <source>
        <dbReference type="SAM" id="Phobius"/>
    </source>
</evidence>
<evidence type="ECO:0000313" key="4">
    <source>
        <dbReference type="Proteomes" id="UP000052237"/>
    </source>
</evidence>
<evidence type="ECO:0000313" key="3">
    <source>
        <dbReference type="EMBL" id="PPB71123.1"/>
    </source>
</evidence>
<accession>A0A0S4RPB4</accession>
<organism evidence="2 4">
    <name type="scientific">Campylobacter hyointestinalis subsp. hyointestinalis</name>
    <dbReference type="NCBI Taxonomy" id="91352"/>
    <lineage>
        <taxon>Bacteria</taxon>
        <taxon>Pseudomonadati</taxon>
        <taxon>Campylobacterota</taxon>
        <taxon>Epsilonproteobacteria</taxon>
        <taxon>Campylobacterales</taxon>
        <taxon>Campylobacteraceae</taxon>
        <taxon>Campylobacter</taxon>
    </lineage>
</organism>
<accession>A0A2S5J7Z7</accession>
<gene>
    <name evidence="3" type="ORF">CDQ78_07780</name>
    <name evidence="2" type="ORF">ERS686654_00695</name>
</gene>
<sequence length="176" mass="20546">MHKKTFWPYGILGSIFAIVCACAYTIYYSLDFPVHMDNFYFDKYQNVENNYNEINAAQAKFDLDFKFDQNATILIDQKNNTNKPEILRRNRVVPVVDINKPIELIFDTNASNLDINLLLTRPHTGDFDKNLTYSLDNGKLKINSFILDKAGRWEVKMKLTSNPNSIGFYKFEFYAK</sequence>
<evidence type="ECO:0000313" key="2">
    <source>
        <dbReference type="EMBL" id="CUU75910.1"/>
    </source>
</evidence>
<name>A0A0S4RPB4_CAMHY</name>
<reference evidence="3 5" key="2">
    <citation type="submission" date="2017-06" db="EMBL/GenBank/DDBJ databases">
        <title>Updating the genomic taxonomy and epidemiology of Campylobacter hyointestinalis; discovery in New Zealand farmed ruminants.</title>
        <authorList>
            <person name="Wilkinson D.A."/>
            <person name="Fayaz A."/>
            <person name="Biggs P.J."/>
            <person name="Midwinter A.C."/>
        </authorList>
    </citation>
    <scope>NUCLEOTIDE SEQUENCE [LARGE SCALE GENOMIC DNA]</scope>
    <source>
        <strain evidence="3 5">S1614a</strain>
    </source>
</reference>
<comment type="caution">
    <text evidence="2">The sequence shown here is derived from an EMBL/GenBank/DDBJ whole genome shotgun (WGS) entry which is preliminary data.</text>
</comment>
<dbReference type="RefSeq" id="WP_034963644.1">
    <property type="nucleotide sequence ID" value="NZ_CBCRTP010000007.1"/>
</dbReference>
<dbReference type="EMBL" id="FAVB01000002">
    <property type="protein sequence ID" value="CUU75910.1"/>
    <property type="molecule type" value="Genomic_DNA"/>
</dbReference>
<dbReference type="EMBL" id="NIQP01000008">
    <property type="protein sequence ID" value="PPB71123.1"/>
    <property type="molecule type" value="Genomic_DNA"/>
</dbReference>
<proteinExistence type="predicted"/>
<keyword evidence="1" id="KW-0472">Membrane</keyword>
<reference evidence="2 4" key="1">
    <citation type="submission" date="2015-11" db="EMBL/GenBank/DDBJ databases">
        <authorList>
            <consortium name="Pathogen Informatics"/>
        </authorList>
    </citation>
    <scope>NUCLEOTIDE SEQUENCE [LARGE SCALE GENOMIC DNA]</scope>
    <source>
        <strain evidence="2 4">006A-0059</strain>
    </source>
</reference>
<keyword evidence="2" id="KW-0449">Lipoprotein</keyword>
<dbReference type="Proteomes" id="UP000239685">
    <property type="component" value="Unassembled WGS sequence"/>
</dbReference>
<dbReference type="Proteomes" id="UP000052237">
    <property type="component" value="Unassembled WGS sequence"/>
</dbReference>
<evidence type="ECO:0000313" key="5">
    <source>
        <dbReference type="Proteomes" id="UP000239685"/>
    </source>
</evidence>
<dbReference type="AlphaFoldDB" id="A0A0S4RPB4"/>
<feature type="transmembrane region" description="Helical" evidence="1">
    <location>
        <begin position="6"/>
        <end position="30"/>
    </location>
</feature>
<keyword evidence="1" id="KW-0812">Transmembrane</keyword>